<dbReference type="SUPFAM" id="SSF88697">
    <property type="entry name" value="PUA domain-like"/>
    <property type="match status" value="1"/>
</dbReference>
<dbReference type="OrthoDB" id="1700487at2"/>
<dbReference type="Pfam" id="PF12961">
    <property type="entry name" value="DUF3850"/>
    <property type="match status" value="1"/>
</dbReference>
<reference evidence="3" key="2">
    <citation type="submission" date="2017-05" db="EMBL/GenBank/DDBJ databases">
        <authorList>
            <consortium name="The Broad Institute Genomics Platform"/>
            <consortium name="The Broad Institute Genomic Center for Infectious Diseases"/>
            <person name="Earl A."/>
            <person name="Manson A."/>
            <person name="Schwartman J."/>
            <person name="Gilmore M."/>
            <person name="Abouelleil A."/>
            <person name="Cao P."/>
            <person name="Chapman S."/>
            <person name="Cusick C."/>
            <person name="Shea T."/>
            <person name="Young S."/>
            <person name="Neafsey D."/>
            <person name="Nusbaum C."/>
            <person name="Birren B."/>
        </authorList>
    </citation>
    <scope>NUCLEOTIDE SEQUENCE</scope>
    <source>
        <strain evidence="3">9E7_DIV0242</strain>
    </source>
</reference>
<gene>
    <name evidence="2" type="ORF">A5888_001578</name>
    <name evidence="3" type="ORF">A5888_002815</name>
</gene>
<dbReference type="InterPro" id="IPR039440">
    <property type="entry name" value="DUF3850"/>
</dbReference>
<dbReference type="InterPro" id="IPR015947">
    <property type="entry name" value="PUA-like_sf"/>
</dbReference>
<accession>A0A242KA68</accession>
<dbReference type="Proteomes" id="UP000195141">
    <property type="component" value="Chromosome"/>
</dbReference>
<reference evidence="3" key="3">
    <citation type="submission" date="2024-03" db="EMBL/GenBank/DDBJ databases">
        <title>The Genome Sequence of Enterococcus sp. DIV0242b.</title>
        <authorList>
            <consortium name="The Broad Institute Genomics Platform"/>
            <consortium name="The Broad Institute Microbial Omics Core"/>
            <consortium name="The Broad Institute Genomic Center for Infectious Diseases"/>
            <person name="Earl A."/>
            <person name="Manson A."/>
            <person name="Gilmore M."/>
            <person name="Schwartman J."/>
            <person name="Shea T."/>
            <person name="Abouelleil A."/>
            <person name="Cao P."/>
            <person name="Chapman S."/>
            <person name="Cusick C."/>
            <person name="Young S."/>
            <person name="Neafsey D."/>
            <person name="Nusbaum C."/>
            <person name="Birren B."/>
        </authorList>
    </citation>
    <scope>NUCLEOTIDE SEQUENCE</scope>
    <source>
        <strain evidence="3">9E7_DIV0242</strain>
    </source>
</reference>
<proteinExistence type="predicted"/>
<evidence type="ECO:0000313" key="3">
    <source>
        <dbReference type="EMBL" id="WYJ91047.1"/>
    </source>
</evidence>
<protein>
    <recommendedName>
        <fullName evidence="1">DUF3850 domain-containing protein</fullName>
    </recommendedName>
</protein>
<feature type="domain" description="DUF3850" evidence="1">
    <location>
        <begin position="12"/>
        <end position="85"/>
    </location>
</feature>
<keyword evidence="4" id="KW-1185">Reference proteome</keyword>
<organism evidence="2">
    <name type="scientific">Candidatus Enterococcus clewellii</name>
    <dbReference type="NCBI Taxonomy" id="1834193"/>
    <lineage>
        <taxon>Bacteria</taxon>
        <taxon>Bacillati</taxon>
        <taxon>Bacillota</taxon>
        <taxon>Bacilli</taxon>
        <taxon>Lactobacillales</taxon>
        <taxon>Enterococcaceae</taxon>
        <taxon>Enterococcus</taxon>
    </lineage>
</organism>
<reference evidence="2" key="1">
    <citation type="submission" date="2017-05" db="EMBL/GenBank/DDBJ databases">
        <title>The Genome Sequence of Enterococcus sp. 9E7_DIV0242.</title>
        <authorList>
            <consortium name="The Broad Institute Genomics Platform"/>
            <consortium name="The Broad Institute Genomic Center for Infectious Diseases"/>
            <person name="Earl A."/>
            <person name="Manson A."/>
            <person name="Schwartman J."/>
            <person name="Gilmore M."/>
            <person name="Abouelleil A."/>
            <person name="Cao P."/>
            <person name="Chapman S."/>
            <person name="Cusick C."/>
            <person name="Shea T."/>
            <person name="Young S."/>
            <person name="Neafsey D."/>
            <person name="Nusbaum C."/>
            <person name="Birren B."/>
        </authorList>
    </citation>
    <scope>NUCLEOTIDE SEQUENCE [LARGE SCALE GENOMIC DNA]</scope>
    <source>
        <strain evidence="2">9E7_DIV0242</strain>
    </source>
</reference>
<name>A0A242KA68_9ENTE</name>
<evidence type="ECO:0000313" key="2">
    <source>
        <dbReference type="EMBL" id="OTP17440.1"/>
    </source>
</evidence>
<dbReference type="Gene3D" id="2.30.130.30">
    <property type="entry name" value="Hypothetical protein"/>
    <property type="match status" value="1"/>
</dbReference>
<evidence type="ECO:0000259" key="1">
    <source>
        <dbReference type="Pfam" id="PF12961"/>
    </source>
</evidence>
<dbReference type="EMBL" id="CP147247">
    <property type="protein sequence ID" value="WYJ91047.1"/>
    <property type="molecule type" value="Genomic_DNA"/>
</dbReference>
<dbReference type="EMBL" id="NGMM01000002">
    <property type="protein sequence ID" value="OTP17440.1"/>
    <property type="molecule type" value="Genomic_DNA"/>
</dbReference>
<dbReference type="AlphaFoldDB" id="A0A242KA68"/>
<evidence type="ECO:0000313" key="4">
    <source>
        <dbReference type="Proteomes" id="UP000195141"/>
    </source>
</evidence>
<sequence length="97" mass="11518">MSLTKKLGERRVHQLKTDPEWFKDARRGVKKFEIRSNDRDFCKGDIVILEEYNRETKEYSGESIIVEVIYICDFEQKHNNIVFGFEKLYHCTGLTAI</sequence>